<name>A0A0L0F8Z5_9EUKA</name>
<evidence type="ECO:0000256" key="2">
    <source>
        <dbReference type="ARBA" id="ARBA00022801"/>
    </source>
</evidence>
<dbReference type="InterPro" id="IPR050628">
    <property type="entry name" value="SNF2_RAD54_helicase_TF"/>
</dbReference>
<evidence type="ECO:0000256" key="3">
    <source>
        <dbReference type="ARBA" id="ARBA00022840"/>
    </source>
</evidence>
<evidence type="ECO:0000259" key="4">
    <source>
        <dbReference type="Pfam" id="PF00176"/>
    </source>
</evidence>
<keyword evidence="1" id="KW-0547">Nucleotide-binding</keyword>
<dbReference type="GO" id="GO:0005524">
    <property type="term" value="F:ATP binding"/>
    <property type="evidence" value="ECO:0007669"/>
    <property type="project" value="UniProtKB-KW"/>
</dbReference>
<evidence type="ECO:0000313" key="5">
    <source>
        <dbReference type="EMBL" id="KNC72568.1"/>
    </source>
</evidence>
<reference evidence="5 6" key="1">
    <citation type="submission" date="2011-02" db="EMBL/GenBank/DDBJ databases">
        <title>The Genome Sequence of Sphaeroforma arctica JP610.</title>
        <authorList>
            <consortium name="The Broad Institute Genome Sequencing Platform"/>
            <person name="Russ C."/>
            <person name="Cuomo C."/>
            <person name="Young S.K."/>
            <person name="Zeng Q."/>
            <person name="Gargeya S."/>
            <person name="Alvarado L."/>
            <person name="Berlin A."/>
            <person name="Chapman S.B."/>
            <person name="Chen Z."/>
            <person name="Freedman E."/>
            <person name="Gellesch M."/>
            <person name="Goldberg J."/>
            <person name="Griggs A."/>
            <person name="Gujja S."/>
            <person name="Heilman E."/>
            <person name="Heiman D."/>
            <person name="Howarth C."/>
            <person name="Mehta T."/>
            <person name="Neiman D."/>
            <person name="Pearson M."/>
            <person name="Roberts A."/>
            <person name="Saif S."/>
            <person name="Shea T."/>
            <person name="Shenoy N."/>
            <person name="Sisk P."/>
            <person name="Stolte C."/>
            <person name="Sykes S."/>
            <person name="White J."/>
            <person name="Yandava C."/>
            <person name="Burger G."/>
            <person name="Gray M.W."/>
            <person name="Holland P.W.H."/>
            <person name="King N."/>
            <person name="Lang F.B.F."/>
            <person name="Roger A.J."/>
            <person name="Ruiz-Trillo I."/>
            <person name="Haas B."/>
            <person name="Nusbaum C."/>
            <person name="Birren B."/>
        </authorList>
    </citation>
    <scope>NUCLEOTIDE SEQUENCE [LARGE SCALE GENOMIC DNA]</scope>
    <source>
        <strain evidence="5 6">JP610</strain>
    </source>
</reference>
<dbReference type="PANTHER" id="PTHR45626">
    <property type="entry name" value="TRANSCRIPTION TERMINATION FACTOR 2-RELATED"/>
    <property type="match status" value="1"/>
</dbReference>
<dbReference type="GO" id="GO:0008094">
    <property type="term" value="F:ATP-dependent activity, acting on DNA"/>
    <property type="evidence" value="ECO:0007669"/>
    <property type="project" value="TreeGrafter"/>
</dbReference>
<proteinExistence type="predicted"/>
<keyword evidence="6" id="KW-1185">Reference proteome</keyword>
<evidence type="ECO:0000313" key="6">
    <source>
        <dbReference type="Proteomes" id="UP000054560"/>
    </source>
</evidence>
<keyword evidence="2" id="KW-0378">Hydrolase</keyword>
<dbReference type="Proteomes" id="UP000054560">
    <property type="component" value="Unassembled WGS sequence"/>
</dbReference>
<dbReference type="GO" id="GO:0006281">
    <property type="term" value="P:DNA repair"/>
    <property type="evidence" value="ECO:0007669"/>
    <property type="project" value="TreeGrafter"/>
</dbReference>
<dbReference type="InterPro" id="IPR038718">
    <property type="entry name" value="SNF2-like_sf"/>
</dbReference>
<gene>
    <name evidence="5" type="ORF">SARC_14874</name>
</gene>
<dbReference type="RefSeq" id="XP_014146470.1">
    <property type="nucleotide sequence ID" value="XM_014290995.1"/>
</dbReference>
<dbReference type="Gene3D" id="3.40.50.10810">
    <property type="entry name" value="Tandem AAA-ATPase domain"/>
    <property type="match status" value="1"/>
</dbReference>
<organism evidence="5 6">
    <name type="scientific">Sphaeroforma arctica JP610</name>
    <dbReference type="NCBI Taxonomy" id="667725"/>
    <lineage>
        <taxon>Eukaryota</taxon>
        <taxon>Ichthyosporea</taxon>
        <taxon>Ichthyophonida</taxon>
        <taxon>Sphaeroforma</taxon>
    </lineage>
</organism>
<keyword evidence="3" id="KW-0067">ATP-binding</keyword>
<feature type="non-terminal residue" evidence="5">
    <location>
        <position position="1"/>
    </location>
</feature>
<dbReference type="EMBL" id="KQ246827">
    <property type="protein sequence ID" value="KNC72568.1"/>
    <property type="molecule type" value="Genomic_DNA"/>
</dbReference>
<dbReference type="Gene3D" id="3.40.50.300">
    <property type="entry name" value="P-loop containing nucleotide triphosphate hydrolases"/>
    <property type="match status" value="1"/>
</dbReference>
<dbReference type="GeneID" id="25915378"/>
<dbReference type="OrthoDB" id="423559at2759"/>
<dbReference type="InterPro" id="IPR000330">
    <property type="entry name" value="SNF2_N"/>
</dbReference>
<dbReference type="GO" id="GO:0016787">
    <property type="term" value="F:hydrolase activity"/>
    <property type="evidence" value="ECO:0007669"/>
    <property type="project" value="UniProtKB-KW"/>
</dbReference>
<dbReference type="GO" id="GO:0005634">
    <property type="term" value="C:nucleus"/>
    <property type="evidence" value="ECO:0007669"/>
    <property type="project" value="TreeGrafter"/>
</dbReference>
<feature type="non-terminal residue" evidence="5">
    <location>
        <position position="145"/>
    </location>
</feature>
<evidence type="ECO:0000256" key="1">
    <source>
        <dbReference type="ARBA" id="ARBA00022741"/>
    </source>
</evidence>
<sequence>NTPMDMLALLCVTRFDEHKFPLGDLGRPVSPWVQWCNDNIDLQDKTLTKESAMKLRLLTSIFALRRTLEDSGIVMPEKKYDMRQLELSEEEANYYREYQIRCATKIEVFKKENRLEKQAICVFAMLTRLRQLCIHPWLVQYTGAT</sequence>
<dbReference type="Pfam" id="PF00176">
    <property type="entry name" value="SNF2-rel_dom"/>
    <property type="match status" value="1"/>
</dbReference>
<accession>A0A0L0F8Z5</accession>
<dbReference type="AlphaFoldDB" id="A0A0L0F8Z5"/>
<feature type="domain" description="SNF2 N-terminal" evidence="4">
    <location>
        <begin position="32"/>
        <end position="136"/>
    </location>
</feature>
<dbReference type="InterPro" id="IPR027417">
    <property type="entry name" value="P-loop_NTPase"/>
</dbReference>
<protein>
    <recommendedName>
        <fullName evidence="4">SNF2 N-terminal domain-containing protein</fullName>
    </recommendedName>
</protein>